<gene>
    <name evidence="11" type="ORF">GCM10010911_58310</name>
</gene>
<feature type="transmembrane region" description="Helical" evidence="8">
    <location>
        <begin position="149"/>
        <end position="170"/>
    </location>
</feature>
<keyword evidence="3 8" id="KW-0812">Transmembrane</keyword>
<reference evidence="11" key="1">
    <citation type="journal article" date="2014" name="Int. J. Syst. Evol. Microbiol.">
        <title>Complete genome sequence of Corynebacterium casei LMG S-19264T (=DSM 44701T), isolated from a smear-ripened cheese.</title>
        <authorList>
            <consortium name="US DOE Joint Genome Institute (JGI-PGF)"/>
            <person name="Walter F."/>
            <person name="Albersmeier A."/>
            <person name="Kalinowski J."/>
            <person name="Ruckert C."/>
        </authorList>
    </citation>
    <scope>NUCLEOTIDE SEQUENCE</scope>
    <source>
        <strain evidence="11">CGMCC 1.15178</strain>
    </source>
</reference>
<dbReference type="GO" id="GO:0006935">
    <property type="term" value="P:chemotaxis"/>
    <property type="evidence" value="ECO:0007669"/>
    <property type="project" value="InterPro"/>
</dbReference>
<dbReference type="InterPro" id="IPR046786">
    <property type="entry name" value="MotA_N"/>
</dbReference>
<sequence>MDLATVIGLIAGICALFFGFIWEGGHAASLFEKTALLIVFGGTFAATAVSFPLSKLKRIPDALRHAFRKADIEPLAMIDRIVDMATVARREGVLALENEANALEEPFLKNGLLMVVDGTDPELTRQILELEMDAVEREREQQAKIFETAGGFAPTMGIIGTVMGLIHVLSNLADPGSLGPSIAVAFTATLYGVASANLIYLPLASKIKTNAQERIQLLELMLEGILALQAGENPQLIRKKLNSFMLLEPGEQRTKKVDANAAQE</sequence>
<dbReference type="PANTHER" id="PTHR30433:SF3">
    <property type="entry name" value="MOTILITY PROTEIN A"/>
    <property type="match status" value="1"/>
</dbReference>
<dbReference type="GO" id="GO:0005886">
    <property type="term" value="C:plasma membrane"/>
    <property type="evidence" value="ECO:0007669"/>
    <property type="project" value="UniProtKB-SubCell"/>
</dbReference>
<evidence type="ECO:0000256" key="4">
    <source>
        <dbReference type="ARBA" id="ARBA00022779"/>
    </source>
</evidence>
<protein>
    <submittedName>
        <fullName evidence="11">Motility protein A</fullName>
    </submittedName>
</protein>
<evidence type="ECO:0000256" key="1">
    <source>
        <dbReference type="ARBA" id="ARBA00004651"/>
    </source>
</evidence>
<evidence type="ECO:0000313" key="11">
    <source>
        <dbReference type="EMBL" id="GGD92002.1"/>
    </source>
</evidence>
<evidence type="ECO:0000256" key="6">
    <source>
        <dbReference type="ARBA" id="ARBA00023136"/>
    </source>
</evidence>
<dbReference type="GO" id="GO:0071978">
    <property type="term" value="P:bacterial-type flagellum-dependent swarming motility"/>
    <property type="evidence" value="ECO:0007669"/>
    <property type="project" value="InterPro"/>
</dbReference>
<dbReference type="Pfam" id="PF01618">
    <property type="entry name" value="MotA_ExbB"/>
    <property type="match status" value="1"/>
</dbReference>
<evidence type="ECO:0000256" key="3">
    <source>
        <dbReference type="ARBA" id="ARBA00022692"/>
    </source>
</evidence>
<organism evidence="11 12">
    <name type="scientific">Paenibacillus nasutitermitis</name>
    <dbReference type="NCBI Taxonomy" id="1652958"/>
    <lineage>
        <taxon>Bacteria</taxon>
        <taxon>Bacillati</taxon>
        <taxon>Bacillota</taxon>
        <taxon>Bacilli</taxon>
        <taxon>Bacillales</taxon>
        <taxon>Paenibacillaceae</taxon>
        <taxon>Paenibacillus</taxon>
    </lineage>
</organism>
<comment type="similarity">
    <text evidence="7">Belongs to the exbB/tolQ family.</text>
</comment>
<dbReference type="InterPro" id="IPR047055">
    <property type="entry name" value="MotA-like"/>
</dbReference>
<evidence type="ECO:0000256" key="2">
    <source>
        <dbReference type="ARBA" id="ARBA00022475"/>
    </source>
</evidence>
<dbReference type="Proteomes" id="UP000612456">
    <property type="component" value="Unassembled WGS sequence"/>
</dbReference>
<dbReference type="AlphaFoldDB" id="A0A917E280"/>
<evidence type="ECO:0000256" key="7">
    <source>
        <dbReference type="RuleBase" id="RU004057"/>
    </source>
</evidence>
<reference evidence="11" key="2">
    <citation type="submission" date="2020-09" db="EMBL/GenBank/DDBJ databases">
        <authorList>
            <person name="Sun Q."/>
            <person name="Zhou Y."/>
        </authorList>
    </citation>
    <scope>NUCLEOTIDE SEQUENCE</scope>
    <source>
        <strain evidence="11">CGMCC 1.15178</strain>
    </source>
</reference>
<feature type="domain" description="MotA/TolQ/ExbB proton channel" evidence="9">
    <location>
        <begin position="100"/>
        <end position="219"/>
    </location>
</feature>
<dbReference type="GO" id="GO:0015031">
    <property type="term" value="P:protein transport"/>
    <property type="evidence" value="ECO:0007669"/>
    <property type="project" value="UniProtKB-KW"/>
</dbReference>
<evidence type="ECO:0000259" key="10">
    <source>
        <dbReference type="Pfam" id="PF20560"/>
    </source>
</evidence>
<feature type="transmembrane region" description="Helical" evidence="8">
    <location>
        <begin position="182"/>
        <end position="204"/>
    </location>
</feature>
<accession>A0A917E280</accession>
<evidence type="ECO:0000256" key="8">
    <source>
        <dbReference type="SAM" id="Phobius"/>
    </source>
</evidence>
<evidence type="ECO:0000313" key="12">
    <source>
        <dbReference type="Proteomes" id="UP000612456"/>
    </source>
</evidence>
<keyword evidence="7" id="KW-0653">Protein transport</keyword>
<comment type="subcellular location">
    <subcellularLocation>
        <location evidence="1">Cell membrane</location>
        <topology evidence="1">Multi-pass membrane protein</topology>
    </subcellularLocation>
    <subcellularLocation>
        <location evidence="7">Membrane</location>
        <topology evidence="7">Multi-pass membrane protein</topology>
    </subcellularLocation>
</comment>
<evidence type="ECO:0000259" key="9">
    <source>
        <dbReference type="Pfam" id="PF01618"/>
    </source>
</evidence>
<dbReference type="RefSeq" id="WP_188997646.1">
    <property type="nucleotide sequence ID" value="NZ_BMHP01000006.1"/>
</dbReference>
<name>A0A917E280_9BACL</name>
<keyword evidence="2" id="KW-1003">Cell membrane</keyword>
<keyword evidence="6 8" id="KW-0472">Membrane</keyword>
<comment type="caution">
    <text evidence="11">The sequence shown here is derived from an EMBL/GenBank/DDBJ whole genome shotgun (WGS) entry which is preliminary data.</text>
</comment>
<feature type="transmembrane region" description="Helical" evidence="8">
    <location>
        <begin position="37"/>
        <end position="54"/>
    </location>
</feature>
<dbReference type="PANTHER" id="PTHR30433">
    <property type="entry name" value="CHEMOTAXIS PROTEIN MOTA"/>
    <property type="match status" value="1"/>
</dbReference>
<dbReference type="Pfam" id="PF20560">
    <property type="entry name" value="MotA_N"/>
    <property type="match status" value="1"/>
</dbReference>
<keyword evidence="5 8" id="KW-1133">Transmembrane helix</keyword>
<dbReference type="NCBIfam" id="NF006583">
    <property type="entry name" value="PRK09109.1"/>
    <property type="match status" value="1"/>
</dbReference>
<dbReference type="InterPro" id="IPR002898">
    <property type="entry name" value="MotA_ExbB_proton_chnl"/>
</dbReference>
<dbReference type="EMBL" id="BMHP01000006">
    <property type="protein sequence ID" value="GGD92002.1"/>
    <property type="molecule type" value="Genomic_DNA"/>
</dbReference>
<keyword evidence="7" id="KW-0813">Transport</keyword>
<proteinExistence type="inferred from homology"/>
<feature type="domain" description="Motility protein A N-terminal" evidence="10">
    <location>
        <begin position="6"/>
        <end position="86"/>
    </location>
</feature>
<keyword evidence="4" id="KW-0283">Flagellar rotation</keyword>
<keyword evidence="12" id="KW-1185">Reference proteome</keyword>
<evidence type="ECO:0000256" key="5">
    <source>
        <dbReference type="ARBA" id="ARBA00022989"/>
    </source>
</evidence>